<feature type="non-terminal residue" evidence="2">
    <location>
        <position position="172"/>
    </location>
</feature>
<evidence type="ECO:0000313" key="3">
    <source>
        <dbReference type="Proteomes" id="UP000219901"/>
    </source>
</evidence>
<feature type="transmembrane region" description="Helical" evidence="1">
    <location>
        <begin position="9"/>
        <end position="26"/>
    </location>
</feature>
<keyword evidence="1" id="KW-1133">Transmembrane helix</keyword>
<evidence type="ECO:0000313" key="2">
    <source>
        <dbReference type="EMBL" id="PDX70928.1"/>
    </source>
</evidence>
<keyword evidence="1" id="KW-0472">Membrane</keyword>
<protein>
    <submittedName>
        <fullName evidence="2">Uncharacterized protein</fullName>
    </submittedName>
</protein>
<organism evidence="2 3">
    <name type="scientific">Faecalibacterium prausnitzii</name>
    <dbReference type="NCBI Taxonomy" id="853"/>
    <lineage>
        <taxon>Bacteria</taxon>
        <taxon>Bacillati</taxon>
        <taxon>Bacillota</taxon>
        <taxon>Clostridia</taxon>
        <taxon>Eubacteriales</taxon>
        <taxon>Oscillospiraceae</taxon>
        <taxon>Faecalibacterium</taxon>
    </lineage>
</organism>
<name>A0A2A6ZVY1_9FIRM</name>
<accession>A0A2A6ZVY1</accession>
<reference evidence="2 3" key="1">
    <citation type="journal article" date="2017" name="Front. Microbiol.">
        <title>New Insights into the Diversity of the Genus Faecalibacterium.</title>
        <authorList>
            <person name="Benevides L."/>
            <person name="Burman S."/>
            <person name="Martin R."/>
            <person name="Robert V."/>
            <person name="Thomas M."/>
            <person name="Miquel S."/>
            <person name="Chain F."/>
            <person name="Sokol H."/>
            <person name="Bermudez-Humaran L.G."/>
            <person name="Morrison M."/>
            <person name="Langella P."/>
            <person name="Azevedo V.A."/>
            <person name="Chatel J.M."/>
            <person name="Soares S."/>
        </authorList>
    </citation>
    <scope>NUCLEOTIDE SEQUENCE [LARGE SCALE GENOMIC DNA]</scope>
    <source>
        <strain evidence="2 3">CNCM I 4546</strain>
    </source>
</reference>
<dbReference type="EMBL" id="NMTV01000161">
    <property type="protein sequence ID" value="PDX70928.1"/>
    <property type="molecule type" value="Genomic_DNA"/>
</dbReference>
<comment type="caution">
    <text evidence="2">The sequence shown here is derived from an EMBL/GenBank/DDBJ whole genome shotgun (WGS) entry which is preliminary data.</text>
</comment>
<evidence type="ECO:0000256" key="1">
    <source>
        <dbReference type="SAM" id="Phobius"/>
    </source>
</evidence>
<dbReference type="AlphaFoldDB" id="A0A2A6ZVY1"/>
<feature type="transmembrane region" description="Helical" evidence="1">
    <location>
        <begin position="32"/>
        <end position="53"/>
    </location>
</feature>
<dbReference type="RefSeq" id="WP_143406328.1">
    <property type="nucleotide sequence ID" value="NZ_NMTV01000161.1"/>
</dbReference>
<sequence length="172" mass="19195">MKKDSVKGYVLIGIIFILITVVSLAIPTSKNAAFWIAYIFTVVALAAQIVLWKRTFGHKELKSKFLGFTIVHIGIVYLVVQITVLFIFVFAEKLPTWSALVSCTAIAAIAAIFMISADVGRTEIERVEQKVQGKVFYIKNLRVDIEILASAEKDAKTKKALEQLAEKIRFSD</sequence>
<gene>
    <name evidence="2" type="ORF">CGS55_16410</name>
</gene>
<dbReference type="Proteomes" id="UP000219901">
    <property type="component" value="Unassembled WGS sequence"/>
</dbReference>
<feature type="transmembrane region" description="Helical" evidence="1">
    <location>
        <begin position="97"/>
        <end position="117"/>
    </location>
</feature>
<feature type="transmembrane region" description="Helical" evidence="1">
    <location>
        <begin position="65"/>
        <end position="91"/>
    </location>
</feature>
<proteinExistence type="predicted"/>
<keyword evidence="1" id="KW-0812">Transmembrane</keyword>